<feature type="compositionally biased region" description="Basic residues" evidence="2">
    <location>
        <begin position="58"/>
        <end position="67"/>
    </location>
</feature>
<reference evidence="4" key="1">
    <citation type="journal article" date="2023" name="Commun. Biol.">
        <title>Genome analysis of Parmales, the sister group of diatoms, reveals the evolutionary specialization of diatoms from phago-mixotrophs to photoautotrophs.</title>
        <authorList>
            <person name="Ban H."/>
            <person name="Sato S."/>
            <person name="Yoshikawa S."/>
            <person name="Yamada K."/>
            <person name="Nakamura Y."/>
            <person name="Ichinomiya M."/>
            <person name="Sato N."/>
            <person name="Blanc-Mathieu R."/>
            <person name="Endo H."/>
            <person name="Kuwata A."/>
            <person name="Ogata H."/>
        </authorList>
    </citation>
    <scope>NUCLEOTIDE SEQUENCE [LARGE SCALE GENOMIC DNA]</scope>
    <source>
        <strain evidence="4">NIES 3701</strain>
    </source>
</reference>
<keyword evidence="4" id="KW-1185">Reference proteome</keyword>
<feature type="coiled-coil region" evidence="1">
    <location>
        <begin position="243"/>
        <end position="286"/>
    </location>
</feature>
<organism evidence="3 4">
    <name type="scientific">Triparma strigata</name>
    <dbReference type="NCBI Taxonomy" id="1606541"/>
    <lineage>
        <taxon>Eukaryota</taxon>
        <taxon>Sar</taxon>
        <taxon>Stramenopiles</taxon>
        <taxon>Ochrophyta</taxon>
        <taxon>Bolidophyceae</taxon>
        <taxon>Parmales</taxon>
        <taxon>Triparmaceae</taxon>
        <taxon>Triparma</taxon>
    </lineage>
</organism>
<evidence type="ECO:0000313" key="4">
    <source>
        <dbReference type="Proteomes" id="UP001165085"/>
    </source>
</evidence>
<evidence type="ECO:0000313" key="3">
    <source>
        <dbReference type="EMBL" id="GMH91577.1"/>
    </source>
</evidence>
<dbReference type="AlphaFoldDB" id="A0A9W7EUZ4"/>
<dbReference type="Proteomes" id="UP001165085">
    <property type="component" value="Unassembled WGS sequence"/>
</dbReference>
<feature type="compositionally biased region" description="Gly residues" evidence="2">
    <location>
        <begin position="341"/>
        <end position="354"/>
    </location>
</feature>
<accession>A0A9W7EUZ4</accession>
<feature type="compositionally biased region" description="Gly residues" evidence="2">
    <location>
        <begin position="374"/>
        <end position="385"/>
    </location>
</feature>
<feature type="compositionally biased region" description="Polar residues" evidence="2">
    <location>
        <begin position="216"/>
        <end position="227"/>
    </location>
</feature>
<feature type="compositionally biased region" description="Polar residues" evidence="2">
    <location>
        <begin position="192"/>
        <end position="203"/>
    </location>
</feature>
<sequence>MIPAHIPQYGDELSAASADEEVLQRFVFRRTRGVLFRWTDETRKICVNVDQEEAKERQRGRKERGGRRRDMVAPQGGLPNGWTTSAQYAAMTGAGKKSLQRTPPLSLSPPPPSMSGGIEPGTSLSLAGMNLNASSSTSSAQPSRSGSPLPPDFNFLDDGSSRPSSTPSQSQSRHNFQQQQQQHSIYPPAAQGSATTLDTTSLYDSKPAPGIAPLQHSWSEPSNSGGDSNIGHHQLQQQQSVAYAQLQARMLAQQQQLYQKQQEELEEQQRLQREQLQERQKLQQQEFLLQQQRLMQSYAPPTVSGPTPILPQAPARGDEAQSISSQSQSQPPSLSKSASGQDGGSGDTWGGGGVSPPVPTRNMSNPGYPLWSAGGEGLTGTGDGNEGSKTSTSDLGDLGELLSTSK</sequence>
<feature type="region of interest" description="Disordered" evidence="2">
    <location>
        <begin position="298"/>
        <end position="406"/>
    </location>
</feature>
<protein>
    <submittedName>
        <fullName evidence="3">Uncharacterized protein</fullName>
    </submittedName>
</protein>
<feature type="region of interest" description="Disordered" evidence="2">
    <location>
        <begin position="51"/>
        <end position="236"/>
    </location>
</feature>
<dbReference type="EMBL" id="BRXY01000387">
    <property type="protein sequence ID" value="GMH91577.1"/>
    <property type="molecule type" value="Genomic_DNA"/>
</dbReference>
<evidence type="ECO:0000256" key="2">
    <source>
        <dbReference type="SAM" id="MobiDB-lite"/>
    </source>
</evidence>
<keyword evidence="1" id="KW-0175">Coiled coil</keyword>
<feature type="compositionally biased region" description="Low complexity" evidence="2">
    <location>
        <begin position="161"/>
        <end position="184"/>
    </location>
</feature>
<dbReference type="OrthoDB" id="10549413at2759"/>
<comment type="caution">
    <text evidence="3">The sequence shown here is derived from an EMBL/GenBank/DDBJ whole genome shotgun (WGS) entry which is preliminary data.</text>
</comment>
<gene>
    <name evidence="3" type="ORF">TrST_g4254</name>
</gene>
<evidence type="ECO:0000256" key="1">
    <source>
        <dbReference type="SAM" id="Coils"/>
    </source>
</evidence>
<feature type="compositionally biased region" description="Low complexity" evidence="2">
    <location>
        <begin position="321"/>
        <end position="340"/>
    </location>
</feature>
<proteinExistence type="predicted"/>
<name>A0A9W7EUZ4_9STRA</name>
<feature type="compositionally biased region" description="Low complexity" evidence="2">
    <location>
        <begin position="134"/>
        <end position="147"/>
    </location>
</feature>